<organism evidence="1">
    <name type="scientific">Escherichia coli</name>
    <dbReference type="NCBI Taxonomy" id="562"/>
    <lineage>
        <taxon>Bacteria</taxon>
        <taxon>Pseudomonadati</taxon>
        <taxon>Pseudomonadota</taxon>
        <taxon>Gammaproteobacteria</taxon>
        <taxon>Enterobacterales</taxon>
        <taxon>Enterobacteriaceae</taxon>
        <taxon>Escherichia</taxon>
    </lineage>
</organism>
<dbReference type="GO" id="GO:0017038">
    <property type="term" value="P:protein import"/>
    <property type="evidence" value="ECO:0007669"/>
    <property type="project" value="InterPro"/>
</dbReference>
<gene>
    <name evidence="1" type="ORF">G3563_29980</name>
</gene>
<sequence length="80" mass="9483">ERAIAAYTPREELPEEWKLDGLVDLINTTYLDEGALEKSDIFGKEPDEMLELIMDRIITKYNEKEEQFGKEQMREFEKVI</sequence>
<name>A0A6D1AJA6_ECOLX</name>
<dbReference type="InterPro" id="IPR036266">
    <property type="entry name" value="SecA_Wing/Scaffold_sf"/>
</dbReference>
<proteinExistence type="predicted"/>
<comment type="caution">
    <text evidence="1">The sequence shown here is derived from an EMBL/GenBank/DDBJ whole genome shotgun (WGS) entry which is preliminary data.</text>
</comment>
<dbReference type="SUPFAM" id="SSF81886">
    <property type="entry name" value="Helical scaffold and wing domains of SecA"/>
    <property type="match status" value="1"/>
</dbReference>
<evidence type="ECO:0000313" key="1">
    <source>
        <dbReference type="EMBL" id="NEU03155.1"/>
    </source>
</evidence>
<feature type="non-terminal residue" evidence="1">
    <location>
        <position position="80"/>
    </location>
</feature>
<feature type="non-terminal residue" evidence="1">
    <location>
        <position position="1"/>
    </location>
</feature>
<dbReference type="GO" id="GO:0016020">
    <property type="term" value="C:membrane"/>
    <property type="evidence" value="ECO:0007669"/>
    <property type="project" value="InterPro"/>
</dbReference>
<reference evidence="1" key="1">
    <citation type="submission" date="2020-02" db="EMBL/GenBank/DDBJ databases">
        <title>Investigating the Use of Bacteriophages as New Decolonization Strategy for Intestinal Carriage of CTX-M-15-producing ST131 Escherichia coli: an In Vitro Continuous Culture System Model.</title>
        <authorList>
            <person name="Bernasconi O.J."/>
            <person name="Campos-Madueno E.I."/>
            <person name="Dona V."/>
            <person name="Perreten V."/>
            <person name="Carattoli A."/>
            <person name="Endimiani A."/>
        </authorList>
    </citation>
    <scope>NUCLEOTIDE SEQUENCE</scope>
    <source>
        <strain evidence="1">4901.28</strain>
    </source>
</reference>
<dbReference type="AlphaFoldDB" id="A0A6D1AJA6"/>
<accession>A0A6D1AJA6</accession>
<protein>
    <submittedName>
        <fullName evidence="1">Uncharacterized protein</fullName>
    </submittedName>
</protein>
<dbReference type="Gene3D" id="1.10.1200.230">
    <property type="match status" value="1"/>
</dbReference>
<dbReference type="EMBL" id="JAAHTE010000915">
    <property type="protein sequence ID" value="NEU03155.1"/>
    <property type="molecule type" value="Genomic_DNA"/>
</dbReference>